<dbReference type="Proteomes" id="UP000326936">
    <property type="component" value="Plasmid pTHAF100_a"/>
</dbReference>
<proteinExistence type="inferred from homology"/>
<comment type="similarity">
    <text evidence="2">Belongs to the bacterial solute-binding protein 2 family.</text>
</comment>
<evidence type="ECO:0000259" key="4">
    <source>
        <dbReference type="Pfam" id="PF00532"/>
    </source>
</evidence>
<dbReference type="PANTHER" id="PTHR46847:SF1">
    <property type="entry name" value="D-ALLOSE-BINDING PERIPLASMIC PROTEIN-RELATED"/>
    <property type="match status" value="1"/>
</dbReference>
<organism evidence="5 6">
    <name type="scientific">Vibrio aquimaris</name>
    <dbReference type="NCBI Taxonomy" id="2587862"/>
    <lineage>
        <taxon>Bacteria</taxon>
        <taxon>Pseudomonadati</taxon>
        <taxon>Pseudomonadota</taxon>
        <taxon>Gammaproteobacteria</taxon>
        <taxon>Vibrionales</taxon>
        <taxon>Vibrionaceae</taxon>
        <taxon>Vibrio</taxon>
    </lineage>
</organism>
<dbReference type="InterPro" id="IPR001761">
    <property type="entry name" value="Peripla_BP/Lac1_sug-bd_dom"/>
</dbReference>
<feature type="domain" description="Periplasmic binding protein/LacI sugar binding" evidence="4">
    <location>
        <begin position="44"/>
        <end position="306"/>
    </location>
</feature>
<comment type="subcellular location">
    <subcellularLocation>
        <location evidence="1">Cell envelope</location>
    </subcellularLocation>
</comment>
<protein>
    <submittedName>
        <fullName evidence="5">Periplasmic protein TorT</fullName>
    </submittedName>
</protein>
<geneLocation type="plasmid" evidence="6">
    <name>pthaf100_a</name>
</geneLocation>
<keyword evidence="3" id="KW-0732">Signal</keyword>
<accession>A0A5P9CQ21</accession>
<dbReference type="NCBIfam" id="NF008185">
    <property type="entry name" value="PRK10936.1"/>
    <property type="match status" value="1"/>
</dbReference>
<keyword evidence="6" id="KW-1185">Reference proteome</keyword>
<name>A0A5P9CQ21_9VIBR</name>
<dbReference type="KEGG" id="vaq:FIV01_15445"/>
<sequence length="343" mass="38065">MFMDLFATVYLMLSALNLKPSSIAVLLVNCFFTSNIAASTKPLKLCALYPHLKDSYWLSVNYGMVDEAVRLGITLKVFEAGGYPNKQKQQAQLEKCHEWNADAIILGTVSPDLYLKKINQLIGNTPVFASVNALSLDPKSKQLKGQVGVDWYWMGYYAGQYLKDKHPKNSGQVNISLLLGPKSSGGTDPVMQGFIDAVKSSDVHIAQSHWADNDKELQRNLVQQVIERNDIDYIVGSAVAIEAAISELRIANKSGEIGLIATYLSHGVYRGLLRNRVEFAPTDKMVQQGRMSVQQAVNHLRGLPYQSKQTPVIEPLTPEKLNPNVISQSLSPSEYRPTFHVNN</sequence>
<dbReference type="NCBIfam" id="TIGR02955">
    <property type="entry name" value="TMAO_TorT"/>
    <property type="match status" value="1"/>
</dbReference>
<dbReference type="Gene3D" id="3.40.50.2300">
    <property type="match status" value="2"/>
</dbReference>
<dbReference type="Pfam" id="PF00532">
    <property type="entry name" value="Peripla_BP_1"/>
    <property type="match status" value="1"/>
</dbReference>
<evidence type="ECO:0000256" key="1">
    <source>
        <dbReference type="ARBA" id="ARBA00004196"/>
    </source>
</evidence>
<evidence type="ECO:0000256" key="3">
    <source>
        <dbReference type="ARBA" id="ARBA00022729"/>
    </source>
</evidence>
<dbReference type="AlphaFoldDB" id="A0A5P9CQ21"/>
<dbReference type="SUPFAM" id="SSF53822">
    <property type="entry name" value="Periplasmic binding protein-like I"/>
    <property type="match status" value="1"/>
</dbReference>
<dbReference type="InterPro" id="IPR014301">
    <property type="entry name" value="TMAO_TorT"/>
</dbReference>
<dbReference type="EMBL" id="CP045351">
    <property type="protein sequence ID" value="QFT27782.1"/>
    <property type="molecule type" value="Genomic_DNA"/>
</dbReference>
<reference evidence="5 6" key="1">
    <citation type="submission" date="2019-10" db="EMBL/GenBank/DDBJ databases">
        <title>Complete genome sequence of Vibrio sp. strain THAF100, isolated from non-filtered water from the water column of tank 6 of a marine aquarium containing stony-coral fragments. Water maintained at 26 degree C.</title>
        <authorList>
            <person name="Ruckert C."/>
            <person name="Franco A."/>
            <person name="Kalinowski J."/>
            <person name="Glaeser S."/>
        </authorList>
    </citation>
    <scope>NUCLEOTIDE SEQUENCE [LARGE SCALE GENOMIC DNA]</scope>
    <source>
        <strain evidence="5 6">THAF100</strain>
        <plasmid evidence="6">pthaf100_a</plasmid>
    </source>
</reference>
<keyword evidence="5" id="KW-0614">Plasmid</keyword>
<gene>
    <name evidence="5" type="primary">torT</name>
    <name evidence="5" type="ORF">FIV01_15445</name>
</gene>
<dbReference type="PANTHER" id="PTHR46847">
    <property type="entry name" value="D-ALLOSE-BINDING PERIPLASMIC PROTEIN-RELATED"/>
    <property type="match status" value="1"/>
</dbReference>
<evidence type="ECO:0000256" key="2">
    <source>
        <dbReference type="ARBA" id="ARBA00007639"/>
    </source>
</evidence>
<dbReference type="GO" id="GO:0030313">
    <property type="term" value="C:cell envelope"/>
    <property type="evidence" value="ECO:0007669"/>
    <property type="project" value="UniProtKB-SubCell"/>
</dbReference>
<dbReference type="CDD" id="cd06306">
    <property type="entry name" value="PBP1_TorT-like"/>
    <property type="match status" value="1"/>
</dbReference>
<evidence type="ECO:0000313" key="5">
    <source>
        <dbReference type="EMBL" id="QFT27782.1"/>
    </source>
</evidence>
<evidence type="ECO:0000313" key="6">
    <source>
        <dbReference type="Proteomes" id="UP000326936"/>
    </source>
</evidence>
<dbReference type="InterPro" id="IPR028082">
    <property type="entry name" value="Peripla_BP_I"/>
</dbReference>